<gene>
    <name evidence="1" type="ORF">DACRYDRAFT_23106</name>
</gene>
<dbReference type="RefSeq" id="XP_040627670.1">
    <property type="nucleotide sequence ID" value="XM_040773101.1"/>
</dbReference>
<name>M5GA66_DACPD</name>
<sequence length="138" mass="14901">MTQSPSSEFHRSSISSPINGNTTHTSSLCPLPAREHAYIPTFAFIGICSAFSAFSRTERRDIDGNSLAFAVLPWGGNVAPVGGWGRQPKLRETVRPARELFASPPGSPCFWHSSAHLECSAHLSSSLFPGSERTTQAK</sequence>
<protein>
    <submittedName>
        <fullName evidence="1">Uncharacterized protein</fullName>
    </submittedName>
</protein>
<organism evidence="1 2">
    <name type="scientific">Dacryopinax primogenitus (strain DJM 731)</name>
    <name type="common">Brown rot fungus</name>
    <dbReference type="NCBI Taxonomy" id="1858805"/>
    <lineage>
        <taxon>Eukaryota</taxon>
        <taxon>Fungi</taxon>
        <taxon>Dikarya</taxon>
        <taxon>Basidiomycota</taxon>
        <taxon>Agaricomycotina</taxon>
        <taxon>Dacrymycetes</taxon>
        <taxon>Dacrymycetales</taxon>
        <taxon>Dacrymycetaceae</taxon>
        <taxon>Dacryopinax</taxon>
    </lineage>
</organism>
<dbReference type="AlphaFoldDB" id="M5GA66"/>
<evidence type="ECO:0000313" key="1">
    <source>
        <dbReference type="EMBL" id="EJU00773.1"/>
    </source>
</evidence>
<reference evidence="1 2" key="1">
    <citation type="journal article" date="2012" name="Science">
        <title>The Paleozoic origin of enzymatic lignin decomposition reconstructed from 31 fungal genomes.</title>
        <authorList>
            <person name="Floudas D."/>
            <person name="Binder M."/>
            <person name="Riley R."/>
            <person name="Barry K."/>
            <person name="Blanchette R.A."/>
            <person name="Henrissat B."/>
            <person name="Martinez A.T."/>
            <person name="Otillar R."/>
            <person name="Spatafora J.W."/>
            <person name="Yadav J.S."/>
            <person name="Aerts A."/>
            <person name="Benoit I."/>
            <person name="Boyd A."/>
            <person name="Carlson A."/>
            <person name="Copeland A."/>
            <person name="Coutinho P.M."/>
            <person name="de Vries R.P."/>
            <person name="Ferreira P."/>
            <person name="Findley K."/>
            <person name="Foster B."/>
            <person name="Gaskell J."/>
            <person name="Glotzer D."/>
            <person name="Gorecki P."/>
            <person name="Heitman J."/>
            <person name="Hesse C."/>
            <person name="Hori C."/>
            <person name="Igarashi K."/>
            <person name="Jurgens J.A."/>
            <person name="Kallen N."/>
            <person name="Kersten P."/>
            <person name="Kohler A."/>
            <person name="Kuees U."/>
            <person name="Kumar T.K.A."/>
            <person name="Kuo A."/>
            <person name="LaButti K."/>
            <person name="Larrondo L.F."/>
            <person name="Lindquist E."/>
            <person name="Ling A."/>
            <person name="Lombard V."/>
            <person name="Lucas S."/>
            <person name="Lundell T."/>
            <person name="Martin R."/>
            <person name="McLaughlin D.J."/>
            <person name="Morgenstern I."/>
            <person name="Morin E."/>
            <person name="Murat C."/>
            <person name="Nagy L.G."/>
            <person name="Nolan M."/>
            <person name="Ohm R.A."/>
            <person name="Patyshakuliyeva A."/>
            <person name="Rokas A."/>
            <person name="Ruiz-Duenas F.J."/>
            <person name="Sabat G."/>
            <person name="Salamov A."/>
            <person name="Samejima M."/>
            <person name="Schmutz J."/>
            <person name="Slot J.C."/>
            <person name="St John F."/>
            <person name="Stenlid J."/>
            <person name="Sun H."/>
            <person name="Sun S."/>
            <person name="Syed K."/>
            <person name="Tsang A."/>
            <person name="Wiebenga A."/>
            <person name="Young D."/>
            <person name="Pisabarro A."/>
            <person name="Eastwood D.C."/>
            <person name="Martin F."/>
            <person name="Cullen D."/>
            <person name="Grigoriev I.V."/>
            <person name="Hibbett D.S."/>
        </authorList>
    </citation>
    <scope>NUCLEOTIDE SEQUENCE [LARGE SCALE GENOMIC DNA]</scope>
    <source>
        <strain evidence="1 2">DJM-731 SS1</strain>
    </source>
</reference>
<dbReference type="EMBL" id="JH795866">
    <property type="protein sequence ID" value="EJU00773.1"/>
    <property type="molecule type" value="Genomic_DNA"/>
</dbReference>
<accession>M5GA66</accession>
<keyword evidence="2" id="KW-1185">Reference proteome</keyword>
<dbReference type="GeneID" id="63688163"/>
<evidence type="ECO:0000313" key="2">
    <source>
        <dbReference type="Proteomes" id="UP000030653"/>
    </source>
</evidence>
<dbReference type="Proteomes" id="UP000030653">
    <property type="component" value="Unassembled WGS sequence"/>
</dbReference>
<proteinExistence type="predicted"/>
<dbReference type="HOGENOM" id="CLU_1855211_0_0_1"/>